<keyword evidence="2" id="KW-1185">Reference proteome</keyword>
<reference evidence="1 2" key="1">
    <citation type="journal article" date="2018" name="Nat. Ecol. Evol.">
        <title>Pezizomycetes genomes reveal the molecular basis of ectomycorrhizal truffle lifestyle.</title>
        <authorList>
            <person name="Murat C."/>
            <person name="Payen T."/>
            <person name="Noel B."/>
            <person name="Kuo A."/>
            <person name="Morin E."/>
            <person name="Chen J."/>
            <person name="Kohler A."/>
            <person name="Krizsan K."/>
            <person name="Balestrini R."/>
            <person name="Da Silva C."/>
            <person name="Montanini B."/>
            <person name="Hainaut M."/>
            <person name="Levati E."/>
            <person name="Barry K.W."/>
            <person name="Belfiori B."/>
            <person name="Cichocki N."/>
            <person name="Clum A."/>
            <person name="Dockter R.B."/>
            <person name="Fauchery L."/>
            <person name="Guy J."/>
            <person name="Iotti M."/>
            <person name="Le Tacon F."/>
            <person name="Lindquist E.A."/>
            <person name="Lipzen A."/>
            <person name="Malagnac F."/>
            <person name="Mello A."/>
            <person name="Molinier V."/>
            <person name="Miyauchi S."/>
            <person name="Poulain J."/>
            <person name="Riccioni C."/>
            <person name="Rubini A."/>
            <person name="Sitrit Y."/>
            <person name="Splivallo R."/>
            <person name="Traeger S."/>
            <person name="Wang M."/>
            <person name="Zifcakova L."/>
            <person name="Wipf D."/>
            <person name="Zambonelli A."/>
            <person name="Paolocci F."/>
            <person name="Nowrousian M."/>
            <person name="Ottonello S."/>
            <person name="Baldrian P."/>
            <person name="Spatafora J.W."/>
            <person name="Henrissat B."/>
            <person name="Nagy L.G."/>
            <person name="Aury J.M."/>
            <person name="Wincker P."/>
            <person name="Grigoriev I.V."/>
            <person name="Bonfante P."/>
            <person name="Martin F.M."/>
        </authorList>
    </citation>
    <scope>NUCLEOTIDE SEQUENCE [LARGE SCALE GENOMIC DNA]</scope>
    <source>
        <strain evidence="1 2">RN42</strain>
    </source>
</reference>
<evidence type="ECO:0000313" key="1">
    <source>
        <dbReference type="EMBL" id="RPA75264.1"/>
    </source>
</evidence>
<proteinExistence type="predicted"/>
<name>A0A3N4I055_ASCIM</name>
<gene>
    <name evidence="1" type="ORF">BJ508DRAFT_380179</name>
</gene>
<protein>
    <submittedName>
        <fullName evidence="1">Uncharacterized protein</fullName>
    </submittedName>
</protein>
<dbReference type="AlphaFoldDB" id="A0A3N4I055"/>
<sequence>MKKLIEDFLPIRCFAVVYILLYYVDDEAEGKKEPLGSGFIQLSSHHFYPGQWYTGAVLFDRMGINLRGNVPFSEACRQLRDEQHRPVLSVAVPPFDKIKDGPLPLNNTFFHFPERGEDPLYPAFTMLWVALSPERGPNGFIENLNHFYGCVSFSRLIRSVSIADMGYWDEARLHNDKRYPEERRHLLILLFTELFLVLIDWATIRSQVTAAIRECVSQGRHDDIADILFEYCTSEEGKFEEHLEKVRNPSPLYPHRA</sequence>
<dbReference type="EMBL" id="ML119768">
    <property type="protein sequence ID" value="RPA75264.1"/>
    <property type="molecule type" value="Genomic_DNA"/>
</dbReference>
<evidence type="ECO:0000313" key="2">
    <source>
        <dbReference type="Proteomes" id="UP000275078"/>
    </source>
</evidence>
<dbReference type="Proteomes" id="UP000275078">
    <property type="component" value="Unassembled WGS sequence"/>
</dbReference>
<organism evidence="1 2">
    <name type="scientific">Ascobolus immersus RN42</name>
    <dbReference type="NCBI Taxonomy" id="1160509"/>
    <lineage>
        <taxon>Eukaryota</taxon>
        <taxon>Fungi</taxon>
        <taxon>Dikarya</taxon>
        <taxon>Ascomycota</taxon>
        <taxon>Pezizomycotina</taxon>
        <taxon>Pezizomycetes</taxon>
        <taxon>Pezizales</taxon>
        <taxon>Ascobolaceae</taxon>
        <taxon>Ascobolus</taxon>
    </lineage>
</organism>
<accession>A0A3N4I055</accession>